<dbReference type="Proteomes" id="UP000195105">
    <property type="component" value="Unassembled WGS sequence"/>
</dbReference>
<keyword evidence="2" id="KW-1185">Reference proteome</keyword>
<dbReference type="RefSeq" id="WP_086603976.1">
    <property type="nucleotide sequence ID" value="NZ_NGFN01000240.1"/>
</dbReference>
<gene>
    <name evidence="1" type="ORF">CA983_30040</name>
</gene>
<evidence type="ECO:0000313" key="1">
    <source>
        <dbReference type="EMBL" id="OUC97829.1"/>
    </source>
</evidence>
<dbReference type="EMBL" id="NGFN01000240">
    <property type="protein sequence ID" value="OUC97829.1"/>
    <property type="molecule type" value="Genomic_DNA"/>
</dbReference>
<name>A0A243RSG2_9ACTN</name>
<dbReference type="AlphaFoldDB" id="A0A243RSG2"/>
<proteinExistence type="predicted"/>
<evidence type="ECO:0000313" key="2">
    <source>
        <dbReference type="Proteomes" id="UP000195105"/>
    </source>
</evidence>
<reference evidence="1 2" key="1">
    <citation type="submission" date="2017-05" db="EMBL/GenBank/DDBJ databases">
        <title>Biotechnological potential of actinobacteria isolated from South African environments.</title>
        <authorList>
            <person name="Le Roes-Hill M."/>
            <person name="Prins A."/>
            <person name="Durrell K.A."/>
        </authorList>
    </citation>
    <scope>NUCLEOTIDE SEQUENCE [LARGE SCALE GENOMIC DNA]</scope>
    <source>
        <strain evidence="1 2">HMC13</strain>
    </source>
</reference>
<sequence length="139" mass="14743">MTGHITDETLREIALAVGPDWQAGRNEPRDPEAALVTPSLDEMAAAPGATQAQFRVTYARVGRHGGRSGRPAPAPLECWAIGADGLAERIAKDVRPYLASSDVEVHVDLEQMTGFIFAGMNNGGSFTVEQLAVAEGRDA</sequence>
<protein>
    <submittedName>
        <fullName evidence="1">Uncharacterized protein</fullName>
    </submittedName>
</protein>
<accession>A0A243RSG2</accession>
<organism evidence="1 2">
    <name type="scientific">Streptomyces swartbergensis</name>
    <dbReference type="NCBI Taxonomy" id="487165"/>
    <lineage>
        <taxon>Bacteria</taxon>
        <taxon>Bacillati</taxon>
        <taxon>Actinomycetota</taxon>
        <taxon>Actinomycetes</taxon>
        <taxon>Kitasatosporales</taxon>
        <taxon>Streptomycetaceae</taxon>
        <taxon>Streptomyces</taxon>
    </lineage>
</organism>
<comment type="caution">
    <text evidence="1">The sequence shown here is derived from an EMBL/GenBank/DDBJ whole genome shotgun (WGS) entry which is preliminary data.</text>
</comment>